<dbReference type="InParanoid" id="A0A1Y2EN66"/>
<feature type="compositionally biased region" description="Pro residues" evidence="1">
    <location>
        <begin position="18"/>
        <end position="28"/>
    </location>
</feature>
<feature type="region of interest" description="Disordered" evidence="1">
    <location>
        <begin position="346"/>
        <end position="391"/>
    </location>
</feature>
<evidence type="ECO:0000256" key="1">
    <source>
        <dbReference type="SAM" id="MobiDB-lite"/>
    </source>
</evidence>
<dbReference type="OrthoDB" id="2016548at2759"/>
<keyword evidence="5" id="KW-1185">Reference proteome</keyword>
<evidence type="ECO:0000313" key="4">
    <source>
        <dbReference type="EMBL" id="ORY72754.1"/>
    </source>
</evidence>
<feature type="region of interest" description="Disordered" evidence="1">
    <location>
        <begin position="1"/>
        <end position="113"/>
    </location>
</feature>
<evidence type="ECO:0000259" key="3">
    <source>
        <dbReference type="Pfam" id="PF04982"/>
    </source>
</evidence>
<keyword evidence="2" id="KW-0812">Transmembrane</keyword>
<dbReference type="STRING" id="106004.A0A1Y2EN66"/>
<keyword evidence="2" id="KW-0472">Membrane</keyword>
<dbReference type="Proteomes" id="UP000193467">
    <property type="component" value="Unassembled WGS sequence"/>
</dbReference>
<feature type="compositionally biased region" description="Low complexity" evidence="1">
    <location>
        <begin position="42"/>
        <end position="57"/>
    </location>
</feature>
<evidence type="ECO:0000256" key="2">
    <source>
        <dbReference type="SAM" id="Phobius"/>
    </source>
</evidence>
<dbReference type="PANTHER" id="PTHR33741:SF5">
    <property type="entry name" value="TRANSMEMBRANE PROTEIN DDB_G0269096-RELATED"/>
    <property type="match status" value="1"/>
</dbReference>
<reference evidence="4 5" key="1">
    <citation type="submission" date="2016-07" db="EMBL/GenBank/DDBJ databases">
        <title>Pervasive Adenine N6-methylation of Active Genes in Fungi.</title>
        <authorList>
            <consortium name="DOE Joint Genome Institute"/>
            <person name="Mondo S.J."/>
            <person name="Dannebaum R.O."/>
            <person name="Kuo R.C."/>
            <person name="Labutti K."/>
            <person name="Haridas S."/>
            <person name="Kuo A."/>
            <person name="Salamov A."/>
            <person name="Ahrendt S.R."/>
            <person name="Lipzen A."/>
            <person name="Sullivan W."/>
            <person name="Andreopoulos W.B."/>
            <person name="Clum A."/>
            <person name="Lindquist E."/>
            <person name="Daum C."/>
            <person name="Ramamoorthy G.K."/>
            <person name="Gryganskyi A."/>
            <person name="Culley D."/>
            <person name="Magnuson J.K."/>
            <person name="James T.Y."/>
            <person name="O'Malley M.A."/>
            <person name="Stajich J.E."/>
            <person name="Spatafora J.W."/>
            <person name="Visel A."/>
            <person name="Grigoriev I.V."/>
        </authorList>
    </citation>
    <scope>NUCLEOTIDE SEQUENCE [LARGE SCALE GENOMIC DNA]</scope>
    <source>
        <strain evidence="4 5">62-1032</strain>
    </source>
</reference>
<evidence type="ECO:0000313" key="5">
    <source>
        <dbReference type="Proteomes" id="UP000193467"/>
    </source>
</evidence>
<keyword evidence="2" id="KW-1133">Transmembrane helix</keyword>
<name>A0A1Y2EN66_9BASI</name>
<feature type="domain" description="HPP transmembrane region" evidence="3">
    <location>
        <begin position="168"/>
        <end position="335"/>
    </location>
</feature>
<dbReference type="Pfam" id="PF04982">
    <property type="entry name" value="TM_HPP"/>
    <property type="match status" value="1"/>
</dbReference>
<feature type="transmembrane region" description="Helical" evidence="2">
    <location>
        <begin position="266"/>
        <end position="285"/>
    </location>
</feature>
<protein>
    <submittedName>
        <fullName evidence="4">HPP family-domain-containing protein</fullName>
    </submittedName>
</protein>
<proteinExistence type="predicted"/>
<feature type="transmembrane region" description="Helical" evidence="2">
    <location>
        <begin position="173"/>
        <end position="192"/>
    </location>
</feature>
<organism evidence="4 5">
    <name type="scientific">Leucosporidium creatinivorum</name>
    <dbReference type="NCBI Taxonomy" id="106004"/>
    <lineage>
        <taxon>Eukaryota</taxon>
        <taxon>Fungi</taxon>
        <taxon>Dikarya</taxon>
        <taxon>Basidiomycota</taxon>
        <taxon>Pucciniomycotina</taxon>
        <taxon>Microbotryomycetes</taxon>
        <taxon>Leucosporidiales</taxon>
        <taxon>Leucosporidium</taxon>
    </lineage>
</organism>
<gene>
    <name evidence="4" type="ORF">BCR35DRAFT_307532</name>
</gene>
<feature type="transmembrane region" description="Helical" evidence="2">
    <location>
        <begin position="230"/>
        <end position="254"/>
    </location>
</feature>
<sequence length="391" mass="41323">MLQTLSSTRIVSPAAAAPTPPSFPPPLAPAATSRRTFKREPSASPARLPSSSGASGRRFSHSRGRPPTVGGSSLSRERSRSLSVGGGAPEWEEQGRSRSESGSRAPLWRSRGKDGVQVSVNAVQGSIKTSRRSPLSRFPPIIAHFLGYRPTPSPVSSPIIPFLRHLSPQLENLLLTFIGTLVSILLSCAISNGLSLEFAQVPLAFGSLGATAVLLFAAPEGPLSQPRHLLGGHIISALVGVCISYIFSLSPAFIPTENADGSSFSHLIPVAAALSVSISVLLMQVTKTVHPPGGATALIAAFRPDFMFVLLVFLSIITMGAWACVIGNLGRRRYPVYWWAPDEPVQGGPAAPIGDDDEGGLGAVGEEEEEEDLEQGAGAERERGRKPRRHS</sequence>
<dbReference type="PANTHER" id="PTHR33741">
    <property type="entry name" value="TRANSMEMBRANE PROTEIN DDB_G0269096-RELATED"/>
    <property type="match status" value="1"/>
</dbReference>
<comment type="caution">
    <text evidence="4">The sequence shown here is derived from an EMBL/GenBank/DDBJ whole genome shotgun (WGS) entry which is preliminary data.</text>
</comment>
<feature type="compositionally biased region" description="Acidic residues" evidence="1">
    <location>
        <begin position="354"/>
        <end position="374"/>
    </location>
</feature>
<dbReference type="InterPro" id="IPR007065">
    <property type="entry name" value="HPP"/>
</dbReference>
<dbReference type="AlphaFoldDB" id="A0A1Y2EN66"/>
<dbReference type="InterPro" id="IPR058581">
    <property type="entry name" value="TM_HPP"/>
</dbReference>
<dbReference type="EMBL" id="MCGR01000050">
    <property type="protein sequence ID" value="ORY72754.1"/>
    <property type="molecule type" value="Genomic_DNA"/>
</dbReference>
<feature type="transmembrane region" description="Helical" evidence="2">
    <location>
        <begin position="198"/>
        <end position="218"/>
    </location>
</feature>
<feature type="compositionally biased region" description="Polar residues" evidence="1">
    <location>
        <begin position="1"/>
        <end position="10"/>
    </location>
</feature>
<feature type="transmembrane region" description="Helical" evidence="2">
    <location>
        <begin position="306"/>
        <end position="329"/>
    </location>
</feature>
<accession>A0A1Y2EN66</accession>